<dbReference type="Proteomes" id="UP001060336">
    <property type="component" value="Chromosome"/>
</dbReference>
<name>A0A9J7AVQ6_9PROT</name>
<dbReference type="AlphaFoldDB" id="A0A9J7AVQ6"/>
<dbReference type="KEGG" id="naci:NUH88_19135"/>
<dbReference type="PANTHER" id="PTHR30024">
    <property type="entry name" value="ALIPHATIC SULFONATES-BINDING PROTEIN-RELATED"/>
    <property type="match status" value="1"/>
</dbReference>
<gene>
    <name evidence="6" type="ORF">NUH88_19135</name>
</gene>
<dbReference type="EMBL" id="CP102480">
    <property type="protein sequence ID" value="UUX49501.1"/>
    <property type="molecule type" value="Genomic_DNA"/>
</dbReference>
<dbReference type="Pfam" id="PF13379">
    <property type="entry name" value="NMT1_2"/>
    <property type="match status" value="1"/>
</dbReference>
<dbReference type="CDD" id="cd13553">
    <property type="entry name" value="PBP2_NrtA_CpmA_like"/>
    <property type="match status" value="1"/>
</dbReference>
<dbReference type="PANTHER" id="PTHR30024:SF43">
    <property type="entry name" value="BLL4572 PROTEIN"/>
    <property type="match status" value="1"/>
</dbReference>
<organism evidence="6 7">
    <name type="scientific">Nisaea acidiphila</name>
    <dbReference type="NCBI Taxonomy" id="1862145"/>
    <lineage>
        <taxon>Bacteria</taxon>
        <taxon>Pseudomonadati</taxon>
        <taxon>Pseudomonadota</taxon>
        <taxon>Alphaproteobacteria</taxon>
        <taxon>Rhodospirillales</taxon>
        <taxon>Thalassobaculaceae</taxon>
        <taxon>Nisaea</taxon>
    </lineage>
</organism>
<proteinExistence type="predicted"/>
<keyword evidence="5" id="KW-0472">Membrane</keyword>
<dbReference type="InterPro" id="IPR044527">
    <property type="entry name" value="NrtA/CpmA_ABC-bd_dom"/>
</dbReference>
<evidence type="ECO:0000313" key="6">
    <source>
        <dbReference type="EMBL" id="UUX49501.1"/>
    </source>
</evidence>
<reference evidence="6" key="1">
    <citation type="submission" date="2022-08" db="EMBL/GenBank/DDBJ databases">
        <title>Nisaea acidiphila sp. nov., isolated from a marine algal debris and emended description of the genus Nisaea Urios et al. 2008.</title>
        <authorList>
            <person name="Kwon K."/>
        </authorList>
    </citation>
    <scope>NUCLEOTIDE SEQUENCE</scope>
    <source>
        <strain evidence="6">MEBiC11861</strain>
    </source>
</reference>
<dbReference type="SUPFAM" id="SSF53850">
    <property type="entry name" value="Periplasmic binding protein-like II"/>
    <property type="match status" value="1"/>
</dbReference>
<evidence type="ECO:0000256" key="2">
    <source>
        <dbReference type="ARBA" id="ARBA00022448"/>
    </source>
</evidence>
<keyword evidence="3" id="KW-1003">Cell membrane</keyword>
<comment type="subcellular location">
    <subcellularLocation>
        <location evidence="1">Endomembrane system</location>
    </subcellularLocation>
</comment>
<dbReference type="GO" id="GO:0012505">
    <property type="term" value="C:endomembrane system"/>
    <property type="evidence" value="ECO:0007669"/>
    <property type="project" value="UniProtKB-SubCell"/>
</dbReference>
<keyword evidence="4" id="KW-0997">Cell inner membrane</keyword>
<evidence type="ECO:0000256" key="4">
    <source>
        <dbReference type="ARBA" id="ARBA00022519"/>
    </source>
</evidence>
<accession>A0A9J7AVQ6</accession>
<evidence type="ECO:0000256" key="5">
    <source>
        <dbReference type="ARBA" id="ARBA00023136"/>
    </source>
</evidence>
<protein>
    <submittedName>
        <fullName evidence="6">ABC transporter substrate-binding protein</fullName>
    </submittedName>
</protein>
<evidence type="ECO:0000256" key="3">
    <source>
        <dbReference type="ARBA" id="ARBA00022475"/>
    </source>
</evidence>
<dbReference type="Gene3D" id="3.40.190.10">
    <property type="entry name" value="Periplasmic binding protein-like II"/>
    <property type="match status" value="2"/>
</dbReference>
<evidence type="ECO:0000313" key="7">
    <source>
        <dbReference type="Proteomes" id="UP001060336"/>
    </source>
</evidence>
<dbReference type="RefSeq" id="WP_257768205.1">
    <property type="nucleotide sequence ID" value="NZ_CP102480.1"/>
</dbReference>
<keyword evidence="7" id="KW-1185">Reference proteome</keyword>
<keyword evidence="2" id="KW-0813">Transport</keyword>
<sequence length="388" mass="42243">MTAIRIGFIPLVDAAPLVALKEIGFAREEGIEVSLHREISWSNIRDKLAVGLYDASHLLAPMALATNLGLAGPPADLVVPYVLNLNGDVVCATTDFLHAVGLPANASPSAISEKIRAGTLGRPVTFGVPFFFSTHHFLLRYWLAAEGIDPAKDVRIEVIPPPLMPEAIANGVIDGMMVGEPWGSVSVDMGTASIFLSATDIWAGAPEKVFGMRRRWTEENADAVHALLRALYRASNWAQDPGNRVTLSELLAKESYLDLSAEVIERALSGALTRTPQGLQERVERFMVFQSGASSFPWLSQALWFLDQMERWGFMKVTPEHRRLVRNIMAPNLYRESLSPLGIDVPSANAKLEGSLSEPTPAASAAGRLFLDPDRFCDGAIFDPDLVA</sequence>
<evidence type="ECO:0000256" key="1">
    <source>
        <dbReference type="ARBA" id="ARBA00004308"/>
    </source>
</evidence>